<dbReference type="EMBL" id="KQ965752">
    <property type="protein sequence ID" value="KXS16390.1"/>
    <property type="molecule type" value="Genomic_DNA"/>
</dbReference>
<evidence type="ECO:0000256" key="1">
    <source>
        <dbReference type="SAM" id="SignalP"/>
    </source>
</evidence>
<organism evidence="2 3">
    <name type="scientific">Gonapodya prolifera (strain JEL478)</name>
    <name type="common">Monoblepharis prolifera</name>
    <dbReference type="NCBI Taxonomy" id="1344416"/>
    <lineage>
        <taxon>Eukaryota</taxon>
        <taxon>Fungi</taxon>
        <taxon>Fungi incertae sedis</taxon>
        <taxon>Chytridiomycota</taxon>
        <taxon>Chytridiomycota incertae sedis</taxon>
        <taxon>Monoblepharidomycetes</taxon>
        <taxon>Monoblepharidales</taxon>
        <taxon>Gonapodyaceae</taxon>
        <taxon>Gonapodya</taxon>
    </lineage>
</organism>
<dbReference type="Proteomes" id="UP000070544">
    <property type="component" value="Unassembled WGS sequence"/>
</dbReference>
<feature type="chain" id="PRO_5007296213" evidence="1">
    <location>
        <begin position="23"/>
        <end position="292"/>
    </location>
</feature>
<proteinExistence type="predicted"/>
<dbReference type="AlphaFoldDB" id="A0A139AI03"/>
<evidence type="ECO:0000313" key="2">
    <source>
        <dbReference type="EMBL" id="KXS16390.1"/>
    </source>
</evidence>
<keyword evidence="1" id="KW-0732">Signal</keyword>
<reference evidence="2 3" key="1">
    <citation type="journal article" date="2015" name="Genome Biol. Evol.">
        <title>Phylogenomic analyses indicate that early fungi evolved digesting cell walls of algal ancestors of land plants.</title>
        <authorList>
            <person name="Chang Y."/>
            <person name="Wang S."/>
            <person name="Sekimoto S."/>
            <person name="Aerts A.L."/>
            <person name="Choi C."/>
            <person name="Clum A."/>
            <person name="LaButti K.M."/>
            <person name="Lindquist E.A."/>
            <person name="Yee Ngan C."/>
            <person name="Ohm R.A."/>
            <person name="Salamov A.A."/>
            <person name="Grigoriev I.V."/>
            <person name="Spatafora J.W."/>
            <person name="Berbee M.L."/>
        </authorList>
    </citation>
    <scope>NUCLEOTIDE SEQUENCE [LARGE SCALE GENOMIC DNA]</scope>
    <source>
        <strain evidence="2 3">JEL478</strain>
    </source>
</reference>
<keyword evidence="3" id="KW-1185">Reference proteome</keyword>
<feature type="signal peptide" evidence="1">
    <location>
        <begin position="1"/>
        <end position="22"/>
    </location>
</feature>
<evidence type="ECO:0000313" key="3">
    <source>
        <dbReference type="Proteomes" id="UP000070544"/>
    </source>
</evidence>
<protein>
    <submittedName>
        <fullName evidence="2">Uncharacterized protein</fullName>
    </submittedName>
</protein>
<accession>A0A139AI03</accession>
<dbReference type="OrthoDB" id="10647980at2759"/>
<sequence length="292" mass="30176">MVRRSTVASILLFAASVSQTLAQMTAPNPFPDVVPSPTAPEPVIASATATGAGAYATPSGIADGQTLAWGAEVEWDANSTDAQCRALAANSTYSYDGKLDIIYIGGLATAQQSIVGSAVNVSAGSWDYVSDKGDEPWNATNVAACCIVGAKDYNSTGPKFRCIPSGDSVITLNVTIVTAVAQINETSSSAYPAGPTGVVSGPGAVPTNIVISDPTGGQGAPAPVPPPATGGYQQCPTNLPLIYSGYYEDGKTRRWGWTAPQQGADGKWWQVCANCPDGSVPRFTEEWRYGIC</sequence>
<name>A0A139AI03_GONPJ</name>
<gene>
    <name evidence="2" type="ORF">M427DRAFT_31129</name>
</gene>